<dbReference type="Gene3D" id="1.25.40.10">
    <property type="entry name" value="Tetratricopeptide repeat domain"/>
    <property type="match status" value="7"/>
</dbReference>
<dbReference type="InterPro" id="IPR051114">
    <property type="entry name" value="Mito_RNA_Proc_CCM1"/>
</dbReference>
<feature type="repeat" description="PPR" evidence="3">
    <location>
        <begin position="613"/>
        <end position="647"/>
    </location>
</feature>
<organism evidence="4">
    <name type="scientific">Solanum lycopersicum</name>
    <name type="common">Tomato</name>
    <name type="synonym">Lycopersicon esculentum</name>
    <dbReference type="NCBI Taxonomy" id="4081"/>
    <lineage>
        <taxon>Eukaryota</taxon>
        <taxon>Viridiplantae</taxon>
        <taxon>Streptophyta</taxon>
        <taxon>Embryophyta</taxon>
        <taxon>Tracheophyta</taxon>
        <taxon>Spermatophyta</taxon>
        <taxon>Magnoliopsida</taxon>
        <taxon>eudicotyledons</taxon>
        <taxon>Gunneridae</taxon>
        <taxon>Pentapetalae</taxon>
        <taxon>asterids</taxon>
        <taxon>lamiids</taxon>
        <taxon>Solanales</taxon>
        <taxon>Solanaceae</taxon>
        <taxon>Solanoideae</taxon>
        <taxon>Solaneae</taxon>
        <taxon>Solanum</taxon>
        <taxon>Solanum subgen. Lycopersicon</taxon>
    </lineage>
</organism>
<dbReference type="RefSeq" id="XP_004243929.1">
    <property type="nucleotide sequence ID" value="XM_004243881.5"/>
</dbReference>
<dbReference type="GeneID" id="101264345"/>
<reference evidence="4" key="2">
    <citation type="submission" date="2019-01" db="UniProtKB">
        <authorList>
            <consortium name="EnsemblPlants"/>
        </authorList>
    </citation>
    <scope>IDENTIFICATION</scope>
    <source>
        <strain evidence="4">cv. Heinz 1706</strain>
    </source>
</reference>
<evidence type="ECO:0000256" key="3">
    <source>
        <dbReference type="PROSITE-ProRule" id="PRU00708"/>
    </source>
</evidence>
<evidence type="ECO:0000256" key="2">
    <source>
        <dbReference type="ARBA" id="ARBA00022737"/>
    </source>
</evidence>
<reference evidence="4" key="1">
    <citation type="journal article" date="2012" name="Nature">
        <title>The tomato genome sequence provides insights into fleshy fruit evolution.</title>
        <authorList>
            <consortium name="Tomato Genome Consortium"/>
        </authorList>
    </citation>
    <scope>NUCLEOTIDE SEQUENCE [LARGE SCALE GENOMIC DNA]</scope>
    <source>
        <strain evidence="4">cv. Heinz 1706</strain>
    </source>
</reference>
<dbReference type="Pfam" id="PF13041">
    <property type="entry name" value="PPR_2"/>
    <property type="match status" value="2"/>
</dbReference>
<feature type="repeat" description="PPR" evidence="3">
    <location>
        <begin position="682"/>
        <end position="716"/>
    </location>
</feature>
<dbReference type="PaxDb" id="4081-Solyc07g042030.1.1"/>
<dbReference type="Proteomes" id="UP000004994">
    <property type="component" value="Chromosome 7"/>
</dbReference>
<accession>A0A3Q7H965</accession>
<feature type="repeat" description="PPR" evidence="3">
    <location>
        <begin position="473"/>
        <end position="507"/>
    </location>
</feature>
<feature type="repeat" description="PPR" evidence="3">
    <location>
        <begin position="854"/>
        <end position="888"/>
    </location>
</feature>
<dbReference type="InParanoid" id="A0A3Q7H965"/>
<dbReference type="InterPro" id="IPR002885">
    <property type="entry name" value="PPR_rpt"/>
</dbReference>
<feature type="repeat" description="PPR" evidence="3">
    <location>
        <begin position="368"/>
        <end position="402"/>
    </location>
</feature>
<dbReference type="RefSeq" id="XP_010323990.1">
    <property type="nucleotide sequence ID" value="XM_010325688.4"/>
</dbReference>
<dbReference type="RefSeq" id="XP_010323991.1">
    <property type="nucleotide sequence ID" value="XM_010325689.4"/>
</dbReference>
<dbReference type="FunCoup" id="A0A3Q7H965">
    <property type="interactions" value="928"/>
</dbReference>
<dbReference type="STRING" id="4081.A0A3Q7H965"/>
<comment type="similarity">
    <text evidence="1">Belongs to the PPR family. P subfamily.</text>
</comment>
<gene>
    <name evidence="4" type="primary">LOC101264345</name>
</gene>
<dbReference type="InterPro" id="IPR011990">
    <property type="entry name" value="TPR-like_helical_dom_sf"/>
</dbReference>
<feature type="repeat" description="PPR" evidence="3">
    <location>
        <begin position="192"/>
        <end position="226"/>
    </location>
</feature>
<feature type="repeat" description="PPR" evidence="3">
    <location>
        <begin position="543"/>
        <end position="577"/>
    </location>
</feature>
<protein>
    <recommendedName>
        <fullName evidence="6">Pentacotripeptide-repeat region of PRORP domain-containing protein</fullName>
    </recommendedName>
</protein>
<dbReference type="Gramene" id="Solyc07g042030.2.1">
    <property type="protein sequence ID" value="Solyc07g042030.2.1.1"/>
    <property type="gene ID" value="Solyc07g042030.2"/>
</dbReference>
<dbReference type="AlphaFoldDB" id="A0A3Q7H965"/>
<sequence length="896" mass="102770">MLVLTIRQARQKTRALFNHPPYSQSAINKNTLLFYLFYSTDTPFAASSKAIPSYPYPFLPVSSNVLSTSRIGELQQKDVVLSFKEWFMTRKNPLFDQIFEILRTKDDITADISMSRFNLRLSEALILDVLNYEKNKDVLSCLKFFDWAGRQPGFHHTRSTFNAIFRILAKAKLMSLMAEFLDKYMKERYFHKARFYNTLVIGYAVAGKPELALQLFGRMRFQGVDLDAFAYHVLLNALVEDGFYDGFEMVLKQIKFRGFEDAITHAIFVKSLCQQTELDRAEEYLRDLLRNGGVGLSGIVVANLVDALCKNKKFTRAASLVQEFRESGLVSMEQAYSVWIKHLARAGELSEAVEFLKGKKLIDGYVPDVFRYNSLVCRLLRENRLEEVYDLLMDMKDQDIIPDDVTMNVTLCFFCKVGMADVAVELYDSRAEFGLSVSSMTYNYLINTLLGDASVDEAYLVLKNAIQQGHFPGRRTFSIIADALCREGKLDRVKELVLASLERNCVPSDSTYNKFISALCRASRVEDGYLVHGALSRFDKVTSRATYFDLISGFNKSSRGDIAARLLIEMQEKGHSPDRRLYRAVICCLCQMEDPDKLFYSLLEVQLSRHEPSCLVYNYFIDGAGHAGKPELARDVYEMMKRNGITPNLQSDILILQSYLKAGKIADALNYFCDLSNRRGLGRKLWNNMVVGLCKANKPGNAWNMFWEMRSTHLRPSMECYEELVKLLCSHRDYYKAILLVEDLMQVGRQVSSFIGNVLLLHSLQTHRVFSAWMHSRDLSNTKDNSLALGDLIKTFSGGSDLESDILQIEELIRQCFPLDIYTYNLLLRKLTISEMDLACSYFERLCKKGYEPNRWTYDILVHGFLKVGRSSEARRWMEEMFSKGFDLTEATKSFV</sequence>
<dbReference type="NCBIfam" id="TIGR00756">
    <property type="entry name" value="PPR"/>
    <property type="match status" value="4"/>
</dbReference>
<name>A0A3Q7H965_SOLLC</name>
<evidence type="ECO:0000313" key="5">
    <source>
        <dbReference type="Proteomes" id="UP000004994"/>
    </source>
</evidence>
<dbReference type="OMA" id="RWMEAMH"/>
<dbReference type="PANTHER" id="PTHR47934:SF8">
    <property type="entry name" value="PENTACOTRIPEPTIDE-REPEAT REGION OF PRORP DOMAIN-CONTAINING PROTEIN"/>
    <property type="match status" value="1"/>
</dbReference>
<evidence type="ECO:0000313" key="4">
    <source>
        <dbReference type="EnsemblPlants" id="Solyc07g042030.2.1.1"/>
    </source>
</evidence>
<dbReference type="PROSITE" id="PS51375">
    <property type="entry name" value="PPR"/>
    <property type="match status" value="7"/>
</dbReference>
<keyword evidence="5" id="KW-1185">Reference proteome</keyword>
<evidence type="ECO:0000256" key="1">
    <source>
        <dbReference type="ARBA" id="ARBA00007626"/>
    </source>
</evidence>
<dbReference type="SMR" id="A0A3Q7H965"/>
<proteinExistence type="inferred from homology"/>
<dbReference type="KEGG" id="sly:101264345"/>
<dbReference type="PANTHER" id="PTHR47934">
    <property type="entry name" value="PENTATRICOPEPTIDE REPEAT-CONTAINING PROTEIN PET309, MITOCHONDRIAL"/>
    <property type="match status" value="1"/>
</dbReference>
<evidence type="ECO:0008006" key="6">
    <source>
        <dbReference type="Google" id="ProtNLM"/>
    </source>
</evidence>
<dbReference type="OrthoDB" id="185373at2759"/>
<keyword evidence="2" id="KW-0677">Repeat</keyword>
<dbReference type="EnsemblPlants" id="Solyc07g042030.2.1">
    <property type="protein sequence ID" value="Solyc07g042030.2.1.1"/>
    <property type="gene ID" value="Solyc07g042030.2"/>
</dbReference>
<dbReference type="Pfam" id="PF01535">
    <property type="entry name" value="PPR"/>
    <property type="match status" value="6"/>
</dbReference>